<gene>
    <name evidence="2" type="primary">ycf43</name>
    <name evidence="2" type="ORF">SNAT2548_LOCUS30555</name>
</gene>
<proteinExistence type="predicted"/>
<keyword evidence="1" id="KW-1133">Transmembrane helix</keyword>
<keyword evidence="3" id="KW-1185">Reference proteome</keyword>
<accession>A0A812TR30</accession>
<dbReference type="OrthoDB" id="419554at2759"/>
<keyword evidence="1" id="KW-0472">Membrane</keyword>
<evidence type="ECO:0000256" key="1">
    <source>
        <dbReference type="SAM" id="Phobius"/>
    </source>
</evidence>
<keyword evidence="1" id="KW-0812">Transmembrane</keyword>
<protein>
    <submittedName>
        <fullName evidence="2">Ycf43 protein</fullName>
    </submittedName>
</protein>
<feature type="transmembrane region" description="Helical" evidence="1">
    <location>
        <begin position="346"/>
        <end position="366"/>
    </location>
</feature>
<evidence type="ECO:0000313" key="2">
    <source>
        <dbReference type="EMBL" id="CAE7544685.1"/>
    </source>
</evidence>
<evidence type="ECO:0000313" key="3">
    <source>
        <dbReference type="Proteomes" id="UP000604046"/>
    </source>
</evidence>
<dbReference type="EMBL" id="CAJNDS010002612">
    <property type="protein sequence ID" value="CAE7544685.1"/>
    <property type="molecule type" value="Genomic_DNA"/>
</dbReference>
<feature type="transmembrane region" description="Helical" evidence="1">
    <location>
        <begin position="54"/>
        <end position="78"/>
    </location>
</feature>
<reference evidence="2" key="1">
    <citation type="submission" date="2021-02" db="EMBL/GenBank/DDBJ databases">
        <authorList>
            <person name="Dougan E. K."/>
            <person name="Rhodes N."/>
            <person name="Thang M."/>
            <person name="Chan C."/>
        </authorList>
    </citation>
    <scope>NUCLEOTIDE SEQUENCE</scope>
</reference>
<feature type="transmembrane region" description="Helical" evidence="1">
    <location>
        <begin position="262"/>
        <end position="281"/>
    </location>
</feature>
<dbReference type="Proteomes" id="UP000604046">
    <property type="component" value="Unassembled WGS sequence"/>
</dbReference>
<sequence>MAVMCETLRLSFRFAKLHIFSSFKPIPQEDMELRALSVAPGGELEPYMPGKGCFFGAVALYHFFCAGLVVLAVLNSWISEHGGGSVSWELWALWQQLCLWTLFVQNLLRCCMEDAEALRASTMKVVLLYTVPCISDLFDTMKDWIITGICFLEPRNSWGWALGVLLVTLEVACLWAGRLPQCIQLHSEMSVSLPLVLLQVLYALMTLVLAVGPGFVWLVVTVYANVRFALYSFVVLPFTILLFALHSVVALALLLLQWLACLVGFCGMALVDIPIAVASLFDSGLIWSCLRWERERLQTYCSISWYQPNVWFNQTNITVHSKSLTKTDVDSMLHEQDLHEAEWTHAAYLFLADGGLLCVMSLYVVIYSCAQARVDLSISVGRCRV</sequence>
<feature type="transmembrane region" description="Helical" evidence="1">
    <location>
        <begin position="200"/>
        <end position="224"/>
    </location>
</feature>
<organism evidence="2 3">
    <name type="scientific">Symbiodinium natans</name>
    <dbReference type="NCBI Taxonomy" id="878477"/>
    <lineage>
        <taxon>Eukaryota</taxon>
        <taxon>Sar</taxon>
        <taxon>Alveolata</taxon>
        <taxon>Dinophyceae</taxon>
        <taxon>Suessiales</taxon>
        <taxon>Symbiodiniaceae</taxon>
        <taxon>Symbiodinium</taxon>
    </lineage>
</organism>
<dbReference type="AlphaFoldDB" id="A0A812TR30"/>
<feature type="transmembrane region" description="Helical" evidence="1">
    <location>
        <begin position="230"/>
        <end position="255"/>
    </location>
</feature>
<comment type="caution">
    <text evidence="2">The sequence shown here is derived from an EMBL/GenBank/DDBJ whole genome shotgun (WGS) entry which is preliminary data.</text>
</comment>
<feature type="transmembrane region" description="Helical" evidence="1">
    <location>
        <begin position="158"/>
        <end position="179"/>
    </location>
</feature>
<name>A0A812TR30_9DINO</name>